<dbReference type="RefSeq" id="WP_172357110.1">
    <property type="nucleotide sequence ID" value="NZ_CP053661.1"/>
</dbReference>
<evidence type="ECO:0000256" key="3">
    <source>
        <dbReference type="PROSITE-ProRule" id="PRU00221"/>
    </source>
</evidence>
<evidence type="ECO:0000256" key="4">
    <source>
        <dbReference type="PROSITE-ProRule" id="PRU10141"/>
    </source>
</evidence>
<feature type="binding site" evidence="4">
    <location>
        <position position="64"/>
    </location>
    <ligand>
        <name>ATP</name>
        <dbReference type="ChEBI" id="CHEBI:30616"/>
    </ligand>
</feature>
<dbReference type="PROSITE" id="PS50011">
    <property type="entry name" value="PROTEIN_KINASE_DOM"/>
    <property type="match status" value="1"/>
</dbReference>
<keyword evidence="4" id="KW-0547">Nucleotide-binding</keyword>
<keyword evidence="6" id="KW-0808">Transferase</keyword>
<accession>A0A6M8BIF7</accession>
<dbReference type="SUPFAM" id="SSF50978">
    <property type="entry name" value="WD40 repeat-like"/>
    <property type="match status" value="1"/>
</dbReference>
<dbReference type="InterPro" id="IPR017441">
    <property type="entry name" value="Protein_kinase_ATP_BS"/>
</dbReference>
<dbReference type="InterPro" id="IPR015943">
    <property type="entry name" value="WD40/YVTN_repeat-like_dom_sf"/>
</dbReference>
<keyword evidence="7" id="KW-1185">Reference proteome</keyword>
<proteinExistence type="predicted"/>
<dbReference type="Pfam" id="PF00400">
    <property type="entry name" value="WD40"/>
    <property type="match status" value="7"/>
</dbReference>
<keyword evidence="2" id="KW-0677">Repeat</keyword>
<feature type="repeat" description="WD" evidence="3">
    <location>
        <begin position="400"/>
        <end position="434"/>
    </location>
</feature>
<keyword evidence="6" id="KW-0418">Kinase</keyword>
<feature type="repeat" description="WD" evidence="3">
    <location>
        <begin position="607"/>
        <end position="640"/>
    </location>
</feature>
<dbReference type="NCBIfam" id="NF045510">
    <property type="entry name" value="4Cys_prefix_kin"/>
    <property type="match status" value="1"/>
</dbReference>
<evidence type="ECO:0000259" key="5">
    <source>
        <dbReference type="PROSITE" id="PS50011"/>
    </source>
</evidence>
<dbReference type="GO" id="GO:0005524">
    <property type="term" value="F:ATP binding"/>
    <property type="evidence" value="ECO:0007669"/>
    <property type="project" value="UniProtKB-UniRule"/>
</dbReference>
<organism evidence="6 7">
    <name type="scientific">Thermoleptolyngbya sichuanensis A183</name>
    <dbReference type="NCBI Taxonomy" id="2737172"/>
    <lineage>
        <taxon>Bacteria</taxon>
        <taxon>Bacillati</taxon>
        <taxon>Cyanobacteriota</taxon>
        <taxon>Cyanophyceae</taxon>
        <taxon>Oculatellales</taxon>
        <taxon>Oculatellaceae</taxon>
        <taxon>Thermoleptolyngbya</taxon>
        <taxon>Thermoleptolyngbya sichuanensis</taxon>
    </lineage>
</organism>
<dbReference type="SUPFAM" id="SSF56112">
    <property type="entry name" value="Protein kinase-like (PK-like)"/>
    <property type="match status" value="1"/>
</dbReference>
<feature type="domain" description="Protein kinase" evidence="5">
    <location>
        <begin position="33"/>
        <end position="320"/>
    </location>
</feature>
<dbReference type="Proteomes" id="UP000505210">
    <property type="component" value="Chromosome"/>
</dbReference>
<keyword evidence="4" id="KW-0067">ATP-binding</keyword>
<feature type="repeat" description="WD" evidence="3">
    <location>
        <begin position="565"/>
        <end position="606"/>
    </location>
</feature>
<dbReference type="AlphaFoldDB" id="A0A6M8BIF7"/>
<dbReference type="PRINTS" id="PR00320">
    <property type="entry name" value="GPROTEINBRPT"/>
</dbReference>
<dbReference type="InterPro" id="IPR011009">
    <property type="entry name" value="Kinase-like_dom_sf"/>
</dbReference>
<dbReference type="PROSITE" id="PS50294">
    <property type="entry name" value="WD_REPEATS_REGION"/>
    <property type="match status" value="5"/>
</dbReference>
<feature type="repeat" description="WD" evidence="3">
    <location>
        <begin position="358"/>
        <end position="392"/>
    </location>
</feature>
<sequence length="640" mass="69505">MYCLNPRCPKPANPQSHRFCQTCGARLLLGDRYRAYQPLGNGESSRTFLGLDTHQITDNRCIIKRFQNQTGEERFRQETARLDELSSHPQIPDLYAYFEREDAQFLVQEFVEGRSLFQEMTQDGSFDESQIRALLAEILPLLQFLHDHQIIHRDIKPTNLIRKGQPPSGGQQAELDVTSWALTDAPELTGWLQPSKIQNPKSKIQNPKSLVLVDFGAAKRLTQSALARPGTLMGSAEYAAPEQLMGHATYASDLYSLGVTCIQLLTGLSPFELFDGVRGLWHWRSVAGTVSDTLAQVLDKMLATSLGDRFSSAAAVMDVLGIRNQESGVGNPGTRVSLKPEPESHWRCVGTLEAGAGVNAIAPLPGRDLLFSGGNDGRLVVWDCDRGEALWMFEEPGVVVTTVAVSPLGDALASGGFDRTIKLWDWQSGTLTRTLAGHTDVVTAIAFAPDSTLYSASRDKTIRQWLPHTGEAIATFSSHKAAVEAIALHPQQPILVSGGAEGAVKIWHTGTRELLRTLSGHGAQVSAIALPPESATAQSSSVLSGSWDMSLKLRNLHAGGLRYNLTGHLLPITALSCNPSARLLSTASHDTTVKIWNLETGALQATLTGHTAAVESVAFLSKKRLASAGRDGTIRLWQVS</sequence>
<dbReference type="SMART" id="SM00220">
    <property type="entry name" value="S_TKc"/>
    <property type="match status" value="1"/>
</dbReference>
<dbReference type="Gene3D" id="3.30.200.20">
    <property type="entry name" value="Phosphorylase Kinase, domain 1"/>
    <property type="match status" value="1"/>
</dbReference>
<feature type="repeat" description="WD" evidence="3">
    <location>
        <begin position="476"/>
        <end position="517"/>
    </location>
</feature>
<dbReference type="KEGG" id="theu:HPC62_15470"/>
<dbReference type="InterPro" id="IPR019775">
    <property type="entry name" value="WD40_repeat_CS"/>
</dbReference>
<reference evidence="6 7" key="1">
    <citation type="submission" date="2020-05" db="EMBL/GenBank/DDBJ databases">
        <title>Complete genome sequence of of a novel Thermoleptolyngbya strain isolated from hot springs of Ganzi, Sichuan China.</title>
        <authorList>
            <person name="Tang J."/>
            <person name="Daroch M."/>
            <person name="Li L."/>
            <person name="Waleron K."/>
            <person name="Waleron M."/>
            <person name="Waleron M."/>
        </authorList>
    </citation>
    <scope>NUCLEOTIDE SEQUENCE [LARGE SCALE GENOMIC DNA]</scope>
    <source>
        <strain evidence="6 7">PKUAC-SCTA183</strain>
    </source>
</reference>
<dbReference type="Gene3D" id="1.10.510.10">
    <property type="entry name" value="Transferase(Phosphotransferase) domain 1"/>
    <property type="match status" value="1"/>
</dbReference>
<evidence type="ECO:0000256" key="2">
    <source>
        <dbReference type="ARBA" id="ARBA00022737"/>
    </source>
</evidence>
<dbReference type="PROSITE" id="PS00107">
    <property type="entry name" value="PROTEIN_KINASE_ATP"/>
    <property type="match status" value="1"/>
</dbReference>
<dbReference type="Pfam" id="PF00069">
    <property type="entry name" value="Pkinase"/>
    <property type="match status" value="1"/>
</dbReference>
<dbReference type="PROSITE" id="PS50082">
    <property type="entry name" value="WD_REPEATS_2"/>
    <property type="match status" value="6"/>
</dbReference>
<dbReference type="CDD" id="cd00200">
    <property type="entry name" value="WD40"/>
    <property type="match status" value="1"/>
</dbReference>
<dbReference type="EMBL" id="CP053661">
    <property type="protein sequence ID" value="QKD83411.1"/>
    <property type="molecule type" value="Genomic_DNA"/>
</dbReference>
<dbReference type="InterPro" id="IPR020472">
    <property type="entry name" value="WD40_PAC1"/>
</dbReference>
<name>A0A6M8BIF7_9CYAN</name>
<feature type="repeat" description="WD" evidence="3">
    <location>
        <begin position="435"/>
        <end position="475"/>
    </location>
</feature>
<evidence type="ECO:0000313" key="7">
    <source>
        <dbReference type="Proteomes" id="UP000505210"/>
    </source>
</evidence>
<protein>
    <submittedName>
        <fullName evidence="6">Protein kinase</fullName>
    </submittedName>
</protein>
<dbReference type="Gene3D" id="2.130.10.10">
    <property type="entry name" value="YVTN repeat-like/Quinoprotein amine dehydrogenase"/>
    <property type="match status" value="2"/>
</dbReference>
<dbReference type="PANTHER" id="PTHR22847:SF637">
    <property type="entry name" value="WD REPEAT DOMAIN 5B"/>
    <property type="match status" value="1"/>
</dbReference>
<gene>
    <name evidence="6" type="ORF">HPC62_15470</name>
</gene>
<dbReference type="InterPro" id="IPR000719">
    <property type="entry name" value="Prot_kinase_dom"/>
</dbReference>
<dbReference type="InterPro" id="IPR036322">
    <property type="entry name" value="WD40_repeat_dom_sf"/>
</dbReference>
<evidence type="ECO:0000256" key="1">
    <source>
        <dbReference type="ARBA" id="ARBA00022574"/>
    </source>
</evidence>
<dbReference type="SMART" id="SM00320">
    <property type="entry name" value="WD40"/>
    <property type="match status" value="7"/>
</dbReference>
<dbReference type="CDD" id="cd14014">
    <property type="entry name" value="STKc_PknB_like"/>
    <property type="match status" value="1"/>
</dbReference>
<dbReference type="PROSITE" id="PS00678">
    <property type="entry name" value="WD_REPEATS_1"/>
    <property type="match status" value="1"/>
</dbReference>
<dbReference type="GO" id="GO:0004672">
    <property type="term" value="F:protein kinase activity"/>
    <property type="evidence" value="ECO:0007669"/>
    <property type="project" value="InterPro"/>
</dbReference>
<dbReference type="InterPro" id="IPR001680">
    <property type="entry name" value="WD40_rpt"/>
</dbReference>
<dbReference type="PANTHER" id="PTHR22847">
    <property type="entry name" value="WD40 REPEAT PROTEIN"/>
    <property type="match status" value="1"/>
</dbReference>
<keyword evidence="1 3" id="KW-0853">WD repeat</keyword>
<evidence type="ECO:0000313" key="6">
    <source>
        <dbReference type="EMBL" id="QKD83411.1"/>
    </source>
</evidence>